<gene>
    <name evidence="1" type="ORF">TREVI0001_0323</name>
</gene>
<comment type="caution">
    <text evidence="1">The sequence shown here is derived from an EMBL/GenBank/DDBJ whole genome shotgun (WGS) entry which is preliminary data.</text>
</comment>
<name>C8PQ19_9SPIR</name>
<sequence length="54" mass="6520">MCLKCRLKLEEIYNQHLSILLSEYTQQTLYQSRSEVFQKNVFFYIIEALYLGIP</sequence>
<proteinExistence type="predicted"/>
<protein>
    <submittedName>
        <fullName evidence="1">Uncharacterized protein</fullName>
    </submittedName>
</protein>
<dbReference type="AlphaFoldDB" id="C8PQ19"/>
<dbReference type="STRING" id="596324.TREVI0001_0323"/>
<dbReference type="EMBL" id="ACYH01000032">
    <property type="protein sequence ID" value="EEV20501.1"/>
    <property type="molecule type" value="Genomic_DNA"/>
</dbReference>
<organism evidence="1 2">
    <name type="scientific">Treponema vincentii ATCC 35580</name>
    <dbReference type="NCBI Taxonomy" id="596324"/>
    <lineage>
        <taxon>Bacteria</taxon>
        <taxon>Pseudomonadati</taxon>
        <taxon>Spirochaetota</taxon>
        <taxon>Spirochaetia</taxon>
        <taxon>Spirochaetales</taxon>
        <taxon>Treponemataceae</taxon>
        <taxon>Treponema</taxon>
    </lineage>
</organism>
<evidence type="ECO:0000313" key="2">
    <source>
        <dbReference type="Proteomes" id="UP000004509"/>
    </source>
</evidence>
<reference evidence="1 2" key="1">
    <citation type="submission" date="2009-07" db="EMBL/GenBank/DDBJ databases">
        <authorList>
            <person name="Madupu R."/>
            <person name="Sebastian Y."/>
            <person name="Durkin A.S."/>
            <person name="Torralba M."/>
            <person name="Methe B."/>
            <person name="Sutton G.G."/>
            <person name="Strausberg R.L."/>
            <person name="Nelson K.E."/>
        </authorList>
    </citation>
    <scope>NUCLEOTIDE SEQUENCE [LARGE SCALE GENOMIC DNA]</scope>
    <source>
        <strain evidence="1 2">ATCC 35580</strain>
    </source>
</reference>
<accession>C8PQ19</accession>
<evidence type="ECO:0000313" key="1">
    <source>
        <dbReference type="EMBL" id="EEV20501.1"/>
    </source>
</evidence>
<dbReference type="Proteomes" id="UP000004509">
    <property type="component" value="Unassembled WGS sequence"/>
</dbReference>